<dbReference type="EMBL" id="JAPTMU010000016">
    <property type="protein sequence ID" value="KAJ4930345.1"/>
    <property type="molecule type" value="Genomic_DNA"/>
</dbReference>
<dbReference type="Proteomes" id="UP001219934">
    <property type="component" value="Unassembled WGS sequence"/>
</dbReference>
<protein>
    <submittedName>
        <fullName evidence="2">Uncharacterized protein</fullName>
    </submittedName>
</protein>
<comment type="caution">
    <text evidence="2">The sequence shown here is derived from an EMBL/GenBank/DDBJ whole genome shotgun (WGS) entry which is preliminary data.</text>
</comment>
<accession>A0AAD6FDX7</accession>
<evidence type="ECO:0000313" key="3">
    <source>
        <dbReference type="Proteomes" id="UP001219934"/>
    </source>
</evidence>
<proteinExistence type="predicted"/>
<sequence>MELQLCWFGKRLTDEKLEPGVRCADPTPLSPSQLGQEDSRRSVGPTGSSYFLTPSVPYLPRLALCWARGETPARLSLRRTESQSR</sequence>
<feature type="region of interest" description="Disordered" evidence="1">
    <location>
        <begin position="19"/>
        <end position="48"/>
    </location>
</feature>
<gene>
    <name evidence="2" type="ORF">JOQ06_019349</name>
</gene>
<evidence type="ECO:0000256" key="1">
    <source>
        <dbReference type="SAM" id="MobiDB-lite"/>
    </source>
</evidence>
<reference evidence="2" key="1">
    <citation type="submission" date="2022-11" db="EMBL/GenBank/DDBJ databases">
        <title>Chromosome-level genome of Pogonophryne albipinna.</title>
        <authorList>
            <person name="Jo E."/>
        </authorList>
    </citation>
    <scope>NUCLEOTIDE SEQUENCE</scope>
    <source>
        <strain evidence="2">SGF0006</strain>
        <tissue evidence="2">Muscle</tissue>
    </source>
</reference>
<keyword evidence="3" id="KW-1185">Reference proteome</keyword>
<organism evidence="2 3">
    <name type="scientific">Pogonophryne albipinna</name>
    <dbReference type="NCBI Taxonomy" id="1090488"/>
    <lineage>
        <taxon>Eukaryota</taxon>
        <taxon>Metazoa</taxon>
        <taxon>Chordata</taxon>
        <taxon>Craniata</taxon>
        <taxon>Vertebrata</taxon>
        <taxon>Euteleostomi</taxon>
        <taxon>Actinopterygii</taxon>
        <taxon>Neopterygii</taxon>
        <taxon>Teleostei</taxon>
        <taxon>Neoteleostei</taxon>
        <taxon>Acanthomorphata</taxon>
        <taxon>Eupercaria</taxon>
        <taxon>Perciformes</taxon>
        <taxon>Notothenioidei</taxon>
        <taxon>Pogonophryne</taxon>
    </lineage>
</organism>
<evidence type="ECO:0000313" key="2">
    <source>
        <dbReference type="EMBL" id="KAJ4930345.1"/>
    </source>
</evidence>
<dbReference type="AlphaFoldDB" id="A0AAD6FDX7"/>
<name>A0AAD6FDX7_9TELE</name>